<keyword evidence="2" id="KW-1185">Reference proteome</keyword>
<evidence type="ECO:0000313" key="1">
    <source>
        <dbReference type="EMBL" id="TPG41863.1"/>
    </source>
</evidence>
<sequence>MLVIGEAAADTLCDAMRRGCRGGSAFRAAPAHPDPVEVVVAPIIRTEEAGEAVAICARRALPAGGRLVLRAVGQGEAELARGLADRLRTYGFERVRLHGQAEGALVLCRLSSGSTAAKGR</sequence>
<gene>
    <name evidence="1" type="ORF">EAH89_28625</name>
</gene>
<comment type="caution">
    <text evidence="1">The sequence shown here is derived from an EMBL/GenBank/DDBJ whole genome shotgun (WGS) entry which is preliminary data.</text>
</comment>
<accession>A0A502EVU5</accession>
<dbReference type="OrthoDB" id="7271971at2"/>
<protein>
    <submittedName>
        <fullName evidence="1">Uncharacterized protein</fullName>
    </submittedName>
</protein>
<dbReference type="Proteomes" id="UP000317078">
    <property type="component" value="Unassembled WGS sequence"/>
</dbReference>
<dbReference type="RefSeq" id="WP_140887166.1">
    <property type="nucleotide sequence ID" value="NZ_RCZP01000065.1"/>
</dbReference>
<reference evidence="1 2" key="1">
    <citation type="journal article" date="2019" name="Environ. Microbiol.">
        <title>Species interactions and distinct microbial communities in high Arctic permafrost affected cryosols are associated with the CH4 and CO2 gas fluxes.</title>
        <authorList>
            <person name="Altshuler I."/>
            <person name="Hamel J."/>
            <person name="Turney S."/>
            <person name="Magnuson E."/>
            <person name="Levesque R."/>
            <person name="Greer C."/>
            <person name="Whyte L.G."/>
        </authorList>
    </citation>
    <scope>NUCLEOTIDE SEQUENCE [LARGE SCALE GENOMIC DNA]</scope>
    <source>
        <strain evidence="1 2">S9.3B</strain>
    </source>
</reference>
<evidence type="ECO:0000313" key="2">
    <source>
        <dbReference type="Proteomes" id="UP000317078"/>
    </source>
</evidence>
<dbReference type="EMBL" id="RCZP01000065">
    <property type="protein sequence ID" value="TPG41863.1"/>
    <property type="molecule type" value="Genomic_DNA"/>
</dbReference>
<organism evidence="1 2">
    <name type="scientific">Muricoccus nepalensis</name>
    <dbReference type="NCBI Taxonomy" id="1854500"/>
    <lineage>
        <taxon>Bacteria</taxon>
        <taxon>Pseudomonadati</taxon>
        <taxon>Pseudomonadota</taxon>
        <taxon>Alphaproteobacteria</taxon>
        <taxon>Acetobacterales</taxon>
        <taxon>Roseomonadaceae</taxon>
        <taxon>Muricoccus</taxon>
    </lineage>
</organism>
<proteinExistence type="predicted"/>
<name>A0A502EVU5_9PROT</name>
<dbReference type="AlphaFoldDB" id="A0A502EVU5"/>